<dbReference type="GO" id="GO:0005524">
    <property type="term" value="F:ATP binding"/>
    <property type="evidence" value="ECO:0007669"/>
    <property type="project" value="UniProtKB-UniRule"/>
</dbReference>
<reference evidence="5 6" key="1">
    <citation type="submission" date="2020-11" db="EMBL/GenBank/DDBJ databases">
        <title>Draft genome sequencing of a Lachnospiraceae strain isolated from anoxic soil subjected to BSD treatment.</title>
        <authorList>
            <person name="Uek A."/>
            <person name="Tonouchi A."/>
        </authorList>
    </citation>
    <scope>NUCLEOTIDE SEQUENCE [LARGE SCALE GENOMIC DNA]</scope>
    <source>
        <strain evidence="5 6">TB5</strain>
    </source>
</reference>
<dbReference type="Proteomes" id="UP000595897">
    <property type="component" value="Chromosome"/>
</dbReference>
<comment type="function">
    <text evidence="3">Catalyzes the phosphorylation of the 3'-hydroxyl group of dephosphocoenzyme A to form coenzyme A.</text>
</comment>
<dbReference type="GO" id="GO:0015937">
    <property type="term" value="P:coenzyme A biosynthetic process"/>
    <property type="evidence" value="ECO:0007669"/>
    <property type="project" value="UniProtKB-UniRule"/>
</dbReference>
<dbReference type="EMBL" id="AP024169">
    <property type="protein sequence ID" value="BCN30534.1"/>
    <property type="molecule type" value="Genomic_DNA"/>
</dbReference>
<comment type="catalytic activity">
    <reaction evidence="3">
        <text>3'-dephospho-CoA + ATP = ADP + CoA + H(+)</text>
        <dbReference type="Rhea" id="RHEA:18245"/>
        <dbReference type="ChEBI" id="CHEBI:15378"/>
        <dbReference type="ChEBI" id="CHEBI:30616"/>
        <dbReference type="ChEBI" id="CHEBI:57287"/>
        <dbReference type="ChEBI" id="CHEBI:57328"/>
        <dbReference type="ChEBI" id="CHEBI:456216"/>
        <dbReference type="EC" id="2.7.1.24"/>
    </reaction>
</comment>
<dbReference type="AlphaFoldDB" id="A0A7R7EKN4"/>
<evidence type="ECO:0000313" key="6">
    <source>
        <dbReference type="Proteomes" id="UP000595897"/>
    </source>
</evidence>
<keyword evidence="6" id="KW-1185">Reference proteome</keyword>
<dbReference type="EC" id="2.7.1.24" evidence="3 4"/>
<comment type="subcellular location">
    <subcellularLocation>
        <location evidence="3">Cytoplasm</location>
    </subcellularLocation>
</comment>
<dbReference type="KEGG" id="ahb:bsdtb5_18290"/>
<dbReference type="GO" id="GO:0005737">
    <property type="term" value="C:cytoplasm"/>
    <property type="evidence" value="ECO:0007669"/>
    <property type="project" value="UniProtKB-SubCell"/>
</dbReference>
<keyword evidence="2 3" id="KW-0067">ATP-binding</keyword>
<keyword evidence="3" id="KW-0963">Cytoplasm</keyword>
<dbReference type="InterPro" id="IPR001977">
    <property type="entry name" value="Depp_CoAkinase"/>
</dbReference>
<evidence type="ECO:0000256" key="2">
    <source>
        <dbReference type="ARBA" id="ARBA00022840"/>
    </source>
</evidence>
<dbReference type="CDD" id="cd02022">
    <property type="entry name" value="DPCK"/>
    <property type="match status" value="1"/>
</dbReference>
<dbReference type="RefSeq" id="WP_271715745.1">
    <property type="nucleotide sequence ID" value="NZ_AP024169.1"/>
</dbReference>
<feature type="binding site" evidence="3">
    <location>
        <begin position="11"/>
        <end position="16"/>
    </location>
    <ligand>
        <name>ATP</name>
        <dbReference type="ChEBI" id="CHEBI:30616"/>
    </ligand>
</feature>
<dbReference type="HAMAP" id="MF_00376">
    <property type="entry name" value="Dephospho_CoA_kinase"/>
    <property type="match status" value="1"/>
</dbReference>
<evidence type="ECO:0000313" key="5">
    <source>
        <dbReference type="EMBL" id="BCN30534.1"/>
    </source>
</evidence>
<sequence>MKIIGLTGGVGSGKSTVAKLMGEHYRAHLLIADDIARDFMKKGNVSFHHIVDYFGVNILDEDGELDRKKLASIVFEDESKLKILNSFIHPYVKEYILNEIERLKKVEPNAVVLVESAILFEVSYQEFCDEVWYVNAEDHIRRIRLKKNRNYTDEKIDSILANQMTEEEYKKRSTHVISNNDKEENLIKELQFLLVK</sequence>
<dbReference type="UniPathway" id="UPA00241">
    <property type="reaction ID" value="UER00356"/>
</dbReference>
<keyword evidence="3" id="KW-0808">Transferase</keyword>
<keyword evidence="3 5" id="KW-0418">Kinase</keyword>
<name>A0A7R7EKN4_9FIRM</name>
<organism evidence="5 6">
    <name type="scientific">Anaeromicropila herbilytica</name>
    <dbReference type="NCBI Taxonomy" id="2785025"/>
    <lineage>
        <taxon>Bacteria</taxon>
        <taxon>Bacillati</taxon>
        <taxon>Bacillota</taxon>
        <taxon>Clostridia</taxon>
        <taxon>Lachnospirales</taxon>
        <taxon>Lachnospiraceae</taxon>
        <taxon>Anaeromicropila</taxon>
    </lineage>
</organism>
<dbReference type="Pfam" id="PF01121">
    <property type="entry name" value="CoaE"/>
    <property type="match status" value="1"/>
</dbReference>
<proteinExistence type="inferred from homology"/>
<dbReference type="SUPFAM" id="SSF52540">
    <property type="entry name" value="P-loop containing nucleoside triphosphate hydrolases"/>
    <property type="match status" value="1"/>
</dbReference>
<evidence type="ECO:0000256" key="4">
    <source>
        <dbReference type="NCBIfam" id="TIGR00152"/>
    </source>
</evidence>
<comment type="similarity">
    <text evidence="3">Belongs to the CoaE family.</text>
</comment>
<evidence type="ECO:0000256" key="3">
    <source>
        <dbReference type="HAMAP-Rule" id="MF_00376"/>
    </source>
</evidence>
<dbReference type="NCBIfam" id="TIGR00152">
    <property type="entry name" value="dephospho-CoA kinase"/>
    <property type="match status" value="1"/>
</dbReference>
<keyword evidence="1 3" id="KW-0547">Nucleotide-binding</keyword>
<dbReference type="Gene3D" id="3.40.50.300">
    <property type="entry name" value="P-loop containing nucleotide triphosphate hydrolases"/>
    <property type="match status" value="1"/>
</dbReference>
<dbReference type="PANTHER" id="PTHR10695:SF46">
    <property type="entry name" value="BIFUNCTIONAL COENZYME A SYNTHASE-RELATED"/>
    <property type="match status" value="1"/>
</dbReference>
<keyword evidence="3" id="KW-0173">Coenzyme A biosynthesis</keyword>
<dbReference type="InterPro" id="IPR027417">
    <property type="entry name" value="P-loop_NTPase"/>
</dbReference>
<evidence type="ECO:0000256" key="1">
    <source>
        <dbReference type="ARBA" id="ARBA00022741"/>
    </source>
</evidence>
<gene>
    <name evidence="3 5" type="primary">coaE</name>
    <name evidence="5" type="ORF">bsdtb5_18290</name>
</gene>
<comment type="pathway">
    <text evidence="3">Cofactor biosynthesis; coenzyme A biosynthesis; CoA from (R)-pantothenate: step 5/5.</text>
</comment>
<protein>
    <recommendedName>
        <fullName evidence="3 4">Dephospho-CoA kinase</fullName>
        <ecNumber evidence="3 4">2.7.1.24</ecNumber>
    </recommendedName>
    <alternativeName>
        <fullName evidence="3">Dephosphocoenzyme A kinase</fullName>
    </alternativeName>
</protein>
<dbReference type="PROSITE" id="PS51219">
    <property type="entry name" value="DPCK"/>
    <property type="match status" value="1"/>
</dbReference>
<accession>A0A7R7EKN4</accession>
<dbReference type="PANTHER" id="PTHR10695">
    <property type="entry name" value="DEPHOSPHO-COA KINASE-RELATED"/>
    <property type="match status" value="1"/>
</dbReference>
<dbReference type="GO" id="GO:0004140">
    <property type="term" value="F:dephospho-CoA kinase activity"/>
    <property type="evidence" value="ECO:0007669"/>
    <property type="project" value="UniProtKB-UniRule"/>
</dbReference>